<name>A0ABZ0Z1J8_9CAUD</name>
<protein>
    <submittedName>
        <fullName evidence="1">Uncharacterized protein</fullName>
    </submittedName>
</protein>
<accession>A0ABZ0Z1J8</accession>
<proteinExistence type="predicted"/>
<evidence type="ECO:0000313" key="1">
    <source>
        <dbReference type="EMBL" id="WQJ53064.1"/>
    </source>
</evidence>
<dbReference type="EMBL" id="OR769222">
    <property type="protein sequence ID" value="WQJ53064.1"/>
    <property type="molecule type" value="Genomic_DNA"/>
</dbReference>
<dbReference type="Proteomes" id="UP001349343">
    <property type="component" value="Segment"/>
</dbReference>
<sequence>MKNIKKNNFFIPKKLAIGFQERQGTYTGKLGYVTYYDNKGIMRKDKSWAGWRNTDIEPLYVDNTPTEGFALNKSVGGGRGWDARNTWTRVWDPRGFEFEISIENLLWILEWCACSPGKGLEGKFVYGWYGTELILMPTNTEEYKVSSEFSVQMYNKTSFKEKDLVPGTLYKVKGKNDNELVFIGKVITSSFFGKYTKPQLLFISKSTDTVFKYYMPQYNYGYHPGYCGQEYSMRDIIQYKNPSSVIAEITPNFFTQEEIDNYIERFNVSPFSAHFWNNIDTVIDKFVTRHQKIAECENIDDIADFTFSGRWNGTVYEKTTVSCSFFNKLFNILNPMIDEDAYENMAIKLANAKYLRSIISEDGKSVDLYNVIEDNNRGSIYVGKIYLYHFATIDIKTGLIKKIVDIGNGTLHTFNKGYSEERIAEFITCNNSDVTEIKQAYESKIPLNLNDGRNLLYYITKNGYVSSMLQVLLQSNTLTFNETEYTTTEWINGAGYMLPIAIK</sequence>
<evidence type="ECO:0000313" key="2">
    <source>
        <dbReference type="Proteomes" id="UP001349343"/>
    </source>
</evidence>
<organism evidence="1 2">
    <name type="scientific">phage Lak_Megaphage_RVC_JS4_GC31</name>
    <dbReference type="NCBI Taxonomy" id="3109228"/>
    <lineage>
        <taxon>Viruses</taxon>
        <taxon>Duplodnaviria</taxon>
        <taxon>Heunggongvirae</taxon>
        <taxon>Uroviricota</taxon>
        <taxon>Caudoviricetes</taxon>
        <taxon>Caudoviricetes code 15 clade</taxon>
    </lineage>
</organism>
<keyword evidence="2" id="KW-1185">Reference proteome</keyword>
<reference evidence="1 2" key="1">
    <citation type="submission" date="2023-11" db="EMBL/GenBank/DDBJ databases">
        <authorList>
            <person name="Cook R."/>
            <person name="Crisci M."/>
            <person name="Pye H."/>
            <person name="Adriaenssens E."/>
            <person name="Santini J."/>
        </authorList>
    </citation>
    <scope>NUCLEOTIDE SEQUENCE [LARGE SCALE GENOMIC DNA]</scope>
    <source>
        <strain evidence="1">Lak_Megaphage_RVC_JS4_GC31</strain>
    </source>
</reference>